<keyword evidence="7 8" id="KW-0472">Membrane</keyword>
<evidence type="ECO:0000256" key="8">
    <source>
        <dbReference type="SAM" id="Phobius"/>
    </source>
</evidence>
<keyword evidence="3" id="KW-0328">Glycosyltransferase</keyword>
<comment type="caution">
    <text evidence="9">The sequence shown here is derived from an EMBL/GenBank/DDBJ whole genome shotgun (WGS) entry which is preliminary data.</text>
</comment>
<keyword evidence="4" id="KW-0808">Transferase</keyword>
<protein>
    <submittedName>
        <fullName evidence="9">Uncharacterized protein</fullName>
    </submittedName>
</protein>
<evidence type="ECO:0000256" key="6">
    <source>
        <dbReference type="ARBA" id="ARBA00022989"/>
    </source>
</evidence>
<sequence length="486" mass="55258">MKKIHAFLAKISLPNWLVILLFIVLILRIPSFFEPYYYGDEMIYLTLGQGIRQGVPLYSGLHDNKPPILYLIAAAAGNLVWFKISLAITGTVAIVFFAKIVKHLFANNTKVQKLATLIFALLTTLPFWEGNIANAENFMMAFSLPAFYLLLTKKLKAENLMLAGFLFGLSSLTKIPALFDLPVVIVFWLISRQFKFKKTLWILAGFLIPIALSFLWFFSQGALADYLRAAFLENIGYVSSWRQGDVQKSFLVRNLPLFIRAALVLVGLATLFKFHKRLTPPFILASVWTLLALFAATLSERPYPHYLLQTAAPASILLGILLADKSLTQSLTVIPLFLIFLVPVFYKFWYYPTVSYYLHFARFTVGLDSKEKYFSQFGHSTNRNYLIADFLVNSSRLSDRVFVWGPDSPAIYALSRRLPPIKFTADYHVRDFSSQAKVALLLSQNKPKFIILSPEAKAFAELNPLLKTSYLLINRIEAAEIWIKSR</sequence>
<comment type="subcellular location">
    <subcellularLocation>
        <location evidence="1">Cell membrane</location>
        <topology evidence="1">Multi-pass membrane protein</topology>
    </subcellularLocation>
</comment>
<dbReference type="Proteomes" id="UP000231669">
    <property type="component" value="Unassembled WGS sequence"/>
</dbReference>
<dbReference type="GO" id="GO:0005886">
    <property type="term" value="C:plasma membrane"/>
    <property type="evidence" value="ECO:0007669"/>
    <property type="project" value="UniProtKB-SubCell"/>
</dbReference>
<dbReference type="PANTHER" id="PTHR33908:SF3">
    <property type="entry name" value="UNDECAPRENYL PHOSPHATE-ALPHA-4-AMINO-4-DEOXY-L-ARABINOSE ARABINOSYL TRANSFERASE"/>
    <property type="match status" value="1"/>
</dbReference>
<proteinExistence type="predicted"/>
<dbReference type="GO" id="GO:0016763">
    <property type="term" value="F:pentosyltransferase activity"/>
    <property type="evidence" value="ECO:0007669"/>
    <property type="project" value="TreeGrafter"/>
</dbReference>
<dbReference type="PANTHER" id="PTHR33908">
    <property type="entry name" value="MANNOSYLTRANSFERASE YKCB-RELATED"/>
    <property type="match status" value="1"/>
</dbReference>
<feature type="transmembrane region" description="Helical" evidence="8">
    <location>
        <begin position="306"/>
        <end position="323"/>
    </location>
</feature>
<keyword evidence="2" id="KW-1003">Cell membrane</keyword>
<evidence type="ECO:0000256" key="4">
    <source>
        <dbReference type="ARBA" id="ARBA00022679"/>
    </source>
</evidence>
<evidence type="ECO:0000313" key="9">
    <source>
        <dbReference type="EMBL" id="PIU28797.1"/>
    </source>
</evidence>
<feature type="transmembrane region" description="Helical" evidence="8">
    <location>
        <begin position="68"/>
        <end position="98"/>
    </location>
</feature>
<feature type="transmembrane region" description="Helical" evidence="8">
    <location>
        <begin position="200"/>
        <end position="218"/>
    </location>
</feature>
<keyword evidence="6 8" id="KW-1133">Transmembrane helix</keyword>
<name>A0A2M6YF87_9BACT</name>
<reference evidence="10" key="1">
    <citation type="submission" date="2017-09" db="EMBL/GenBank/DDBJ databases">
        <title>Depth-based differentiation of microbial function through sediment-hosted aquifers and enrichment of novel symbionts in the deep terrestrial subsurface.</title>
        <authorList>
            <person name="Probst A.J."/>
            <person name="Ladd B."/>
            <person name="Jarett J.K."/>
            <person name="Geller-Mcgrath D.E."/>
            <person name="Sieber C.M.K."/>
            <person name="Emerson J.B."/>
            <person name="Anantharaman K."/>
            <person name="Thomas B.C."/>
            <person name="Malmstrom R."/>
            <person name="Stieglmeier M."/>
            <person name="Klingl A."/>
            <person name="Woyke T."/>
            <person name="Ryan C.M."/>
            <person name="Banfield J.F."/>
        </authorList>
    </citation>
    <scope>NUCLEOTIDE SEQUENCE [LARGE SCALE GENOMIC DNA]</scope>
</reference>
<feature type="transmembrane region" description="Helical" evidence="8">
    <location>
        <begin position="12"/>
        <end position="33"/>
    </location>
</feature>
<feature type="transmembrane region" description="Helical" evidence="8">
    <location>
        <begin position="163"/>
        <end position="188"/>
    </location>
</feature>
<evidence type="ECO:0000256" key="2">
    <source>
        <dbReference type="ARBA" id="ARBA00022475"/>
    </source>
</evidence>
<evidence type="ECO:0000256" key="1">
    <source>
        <dbReference type="ARBA" id="ARBA00004651"/>
    </source>
</evidence>
<feature type="transmembrane region" description="Helical" evidence="8">
    <location>
        <begin position="329"/>
        <end position="349"/>
    </location>
</feature>
<dbReference type="GO" id="GO:0009103">
    <property type="term" value="P:lipopolysaccharide biosynthetic process"/>
    <property type="evidence" value="ECO:0007669"/>
    <property type="project" value="UniProtKB-ARBA"/>
</dbReference>
<keyword evidence="5 8" id="KW-0812">Transmembrane</keyword>
<dbReference type="AlphaFoldDB" id="A0A2M6YF87"/>
<gene>
    <name evidence="9" type="ORF">COT08_00435</name>
</gene>
<feature type="transmembrane region" description="Helical" evidence="8">
    <location>
        <begin position="110"/>
        <end position="128"/>
    </location>
</feature>
<feature type="transmembrane region" description="Helical" evidence="8">
    <location>
        <begin position="257"/>
        <end position="275"/>
    </location>
</feature>
<dbReference type="InterPro" id="IPR050297">
    <property type="entry name" value="LipidA_mod_glycosyltrf_83"/>
</dbReference>
<accession>A0A2M6YF87</accession>
<evidence type="ECO:0000256" key="5">
    <source>
        <dbReference type="ARBA" id="ARBA00022692"/>
    </source>
</evidence>
<dbReference type="GO" id="GO:0010041">
    <property type="term" value="P:response to iron(III) ion"/>
    <property type="evidence" value="ECO:0007669"/>
    <property type="project" value="TreeGrafter"/>
</dbReference>
<dbReference type="EMBL" id="PEXE01000008">
    <property type="protein sequence ID" value="PIU28797.1"/>
    <property type="molecule type" value="Genomic_DNA"/>
</dbReference>
<feature type="transmembrane region" description="Helical" evidence="8">
    <location>
        <begin position="281"/>
        <end position="299"/>
    </location>
</feature>
<organism evidence="9 10">
    <name type="scientific">Candidatus Woesebacteria bacterium CG07_land_8_20_14_0_80_44_9</name>
    <dbReference type="NCBI Taxonomy" id="1975058"/>
    <lineage>
        <taxon>Bacteria</taxon>
        <taxon>Candidatus Woeseibacteriota</taxon>
    </lineage>
</organism>
<evidence type="ECO:0000256" key="7">
    <source>
        <dbReference type="ARBA" id="ARBA00023136"/>
    </source>
</evidence>
<evidence type="ECO:0000313" key="10">
    <source>
        <dbReference type="Proteomes" id="UP000231669"/>
    </source>
</evidence>
<evidence type="ECO:0000256" key="3">
    <source>
        <dbReference type="ARBA" id="ARBA00022676"/>
    </source>
</evidence>